<dbReference type="FunFam" id="3.40.50.2300:FF:000029">
    <property type="entry name" value="Metabotropic glutamate receptor 3"/>
    <property type="match status" value="1"/>
</dbReference>
<organism evidence="16 17">
    <name type="scientific">Ovis aries</name>
    <name type="common">Sheep</name>
    <dbReference type="NCBI Taxonomy" id="9940"/>
    <lineage>
        <taxon>Eukaryota</taxon>
        <taxon>Metazoa</taxon>
        <taxon>Chordata</taxon>
        <taxon>Craniata</taxon>
        <taxon>Vertebrata</taxon>
        <taxon>Euteleostomi</taxon>
        <taxon>Mammalia</taxon>
        <taxon>Eutheria</taxon>
        <taxon>Laurasiatheria</taxon>
        <taxon>Artiodactyla</taxon>
        <taxon>Ruminantia</taxon>
        <taxon>Pecora</taxon>
        <taxon>Bovidae</taxon>
        <taxon>Caprinae</taxon>
        <taxon>Ovis</taxon>
    </lineage>
</organism>
<dbReference type="InterPro" id="IPR000337">
    <property type="entry name" value="GPCR_3"/>
</dbReference>
<feature type="transmembrane region" description="Helical" evidence="14">
    <location>
        <begin position="996"/>
        <end position="1015"/>
    </location>
</feature>
<dbReference type="InterPro" id="IPR001828">
    <property type="entry name" value="ANF_lig-bd_rcpt"/>
</dbReference>
<keyword evidence="7" id="KW-0297">G-protein coupled receptor</keyword>
<keyword evidence="9" id="KW-1015">Disulfide bond</keyword>
<sequence>MSDLLLLGLIGGLTLLLLLTLLAFAGYSGLLAGVTVSAGSPPIRNVTVAYKFHVGPYGETGPLFTESCSISPKLRSIAVYYDNPHMVPPEKCRCAVGSILSEGEESPSPELIRLYQKFGFKVFCFPAPSHVVTATFPYTTPLSIWLVPRRVHPALDAYIKERKLCAHPRLEIYQQDQIYFMCPLARQGDFYVPEVKETERKSRGPAEANDALVDGTGADTMSDTSSVSLELGPGSRDTSAATLSPGKSPSRGWDDGDTRSEHSYSESGASGSSFEELDLEGEGALGEPRLSPETEPLGAPKWPREPSTPEKAVEFGFDMLVCRAAVRFPEQWGVGLLCPGKKPVLPRSWVPPHPLPVCPFLVYFHLSLLLLLLPSSPGGPGLPDPSIPSGAMGSLLGLLALLLLWGAVAEGPAKKVLTLEGDLVLGGLFPVHQKGGPAEECGPVNEHRGIQRLEAMLFALDRINRDPSLLPGVRLGAHILDSCSKDTHALEQALDFVRASLSRGADGSRHICPDGSYATHGDAPPAITGVIGGSYSDVSIQVANLLRLFQIPQISYASTSAKLSDKSRYDYFARTVPPDFFQAKAMAEILRFFNWTYVSTVASEGDYGETGIEAFELEARARNICVATSEKVGRAMSRAAFEGVVRALLQKPSARVAVLFTRSEDARELLAASQRLNASFTWVASDGWGALESVVAGSEGAAEGAITIELASYPISDFASYFQSLDPWNNSRNPWFREFWEQRFHCSFRQQDCAAHSLQAVPFEQESKIMFVVNAVYAMAHALHNMHRALCPNTTRLCDAMRPVNGRRLYKDFVLNVKFDAPFRPADTHSEVRFDHFGDGIGRYNIFTYLRAGGGRYRYQKVGYWAEGLTLDTSLIPWASPSAGPLPASRCSEPCLQNEVKSVQPGEGCCWLCIPCQPYEYRLDEFTCADCGLGYWPNASLTGCFELPQEYIRWGDAWAVGPVTIACLGALATLFVLGVFVRHNATPVVKASGRELCYILLGGVFLCYCMTFIFIAKPSTAVCTLRRLGLGTAFSVCYSALLTKTNRIARIFGGAREGAQRPRFISPASQVAICLALISGQLLIVATWLVVEAPGTGKETAPERREVVTLRCNHRDASMLGSLAYNVLLIALCTLYAFKTRKCPENFNEAKFIGFTMYTTCIIWLAFLPIFYVTSSDYRVQTTTMCVSVSLSGSVVLGCLFAPKLHIILFQPQKNVVSHRTPTSRFGSAAARASSSLGQGAGFSWLSPIEAQHLSCCCSAGGTMSSWLTAKLCAGPEGPANQKPVESCPSQLVLTAASPNLNGNGLAAAAEE</sequence>
<accession>A0A836CU61</accession>
<evidence type="ECO:0000256" key="11">
    <source>
        <dbReference type="ARBA" id="ARBA00023180"/>
    </source>
</evidence>
<keyword evidence="3" id="KW-1003">Cell membrane</keyword>
<dbReference type="SUPFAM" id="SSF53822">
    <property type="entry name" value="Periplasmic binding protein-like I"/>
    <property type="match status" value="1"/>
</dbReference>
<feature type="transmembrane region" description="Helical" evidence="14">
    <location>
        <begin position="1178"/>
        <end position="1202"/>
    </location>
</feature>
<evidence type="ECO:0000256" key="4">
    <source>
        <dbReference type="ARBA" id="ARBA00022692"/>
    </source>
</evidence>
<dbReference type="GO" id="GO:0008066">
    <property type="term" value="F:glutamate receptor activity"/>
    <property type="evidence" value="ECO:0007669"/>
    <property type="project" value="UniProtKB-ARBA"/>
</dbReference>
<name>A0A836CU61_SHEEP</name>
<feature type="transmembrane region" description="Helical" evidence="14">
    <location>
        <begin position="1064"/>
        <end position="1091"/>
    </location>
</feature>
<dbReference type="PRINTS" id="PR01052">
    <property type="entry name" value="MTABOTROPC2R"/>
</dbReference>
<dbReference type="GO" id="GO:0005886">
    <property type="term" value="C:plasma membrane"/>
    <property type="evidence" value="ECO:0007669"/>
    <property type="project" value="UniProtKB-SubCell"/>
</dbReference>
<feature type="transmembrane region" description="Helical" evidence="14">
    <location>
        <begin position="1027"/>
        <end position="1043"/>
    </location>
</feature>
<dbReference type="PANTHER" id="PTHR24060">
    <property type="entry name" value="METABOTROPIC GLUTAMATE RECEPTOR"/>
    <property type="match status" value="1"/>
</dbReference>
<dbReference type="InterPro" id="IPR017979">
    <property type="entry name" value="GPCR_3_CS"/>
</dbReference>
<feature type="region of interest" description="Disordered" evidence="13">
    <location>
        <begin position="196"/>
        <end position="309"/>
    </location>
</feature>
<gene>
    <name evidence="16" type="ORF">JEQ12_008423</name>
</gene>
<evidence type="ECO:0000256" key="5">
    <source>
        <dbReference type="ARBA" id="ARBA00022729"/>
    </source>
</evidence>
<proteinExistence type="inferred from homology"/>
<evidence type="ECO:0000256" key="14">
    <source>
        <dbReference type="SAM" id="Phobius"/>
    </source>
</evidence>
<evidence type="ECO:0000256" key="3">
    <source>
        <dbReference type="ARBA" id="ARBA00022475"/>
    </source>
</evidence>
<protein>
    <recommendedName>
        <fullName evidence="15">G-protein coupled receptors family 3 profile domain-containing protein</fullName>
    </recommendedName>
</protein>
<comment type="caution">
    <text evidence="16">The sequence shown here is derived from an EMBL/GenBank/DDBJ whole genome shotgun (WGS) entry which is preliminary data.</text>
</comment>
<dbReference type="Gene3D" id="3.40.50.2300">
    <property type="match status" value="2"/>
</dbReference>
<evidence type="ECO:0000256" key="7">
    <source>
        <dbReference type="ARBA" id="ARBA00023040"/>
    </source>
</evidence>
<dbReference type="EMBL" id="JAEMGP010000019">
    <property type="protein sequence ID" value="KAG5197694.1"/>
    <property type="molecule type" value="Genomic_DNA"/>
</dbReference>
<dbReference type="PRINTS" id="PR00593">
    <property type="entry name" value="MTABOTROPICR"/>
</dbReference>
<keyword evidence="6 14" id="KW-1133">Transmembrane helix</keyword>
<dbReference type="CDD" id="cd06375">
    <property type="entry name" value="PBP1_mGluR_groupII"/>
    <property type="match status" value="1"/>
</dbReference>
<keyword evidence="4 14" id="KW-0812">Transmembrane</keyword>
<dbReference type="InterPro" id="IPR000162">
    <property type="entry name" value="GPCR_3_mtglu_rcpt"/>
</dbReference>
<dbReference type="InterPro" id="IPR038550">
    <property type="entry name" value="GPCR_3_9-Cys_sf"/>
</dbReference>
<dbReference type="PROSITE" id="PS00979">
    <property type="entry name" value="G_PROTEIN_RECEP_F3_1"/>
    <property type="match status" value="1"/>
</dbReference>
<dbReference type="GO" id="GO:0007216">
    <property type="term" value="P:G protein-coupled glutamate receptor signaling pathway"/>
    <property type="evidence" value="ECO:0007669"/>
    <property type="project" value="UniProtKB-ARBA"/>
</dbReference>
<dbReference type="Proteomes" id="UP000664991">
    <property type="component" value="Unassembled WGS sequence"/>
</dbReference>
<dbReference type="GO" id="GO:0004930">
    <property type="term" value="F:G protein-coupled receptor activity"/>
    <property type="evidence" value="ECO:0007669"/>
    <property type="project" value="UniProtKB-KW"/>
</dbReference>
<keyword evidence="8 14" id="KW-0472">Membrane</keyword>
<feature type="compositionally biased region" description="Low complexity" evidence="13">
    <location>
        <begin position="265"/>
        <end position="274"/>
    </location>
</feature>
<dbReference type="InterPro" id="IPR028082">
    <property type="entry name" value="Peripla_BP_I"/>
</dbReference>
<feature type="transmembrane region" description="Helical" evidence="14">
    <location>
        <begin position="1119"/>
        <end position="1138"/>
    </location>
</feature>
<feature type="transmembrane region" description="Helical" evidence="14">
    <location>
        <begin position="957"/>
        <end position="981"/>
    </location>
</feature>
<evidence type="ECO:0000313" key="16">
    <source>
        <dbReference type="EMBL" id="KAG5197694.1"/>
    </source>
</evidence>
<dbReference type="Gene3D" id="3.20.80.10">
    <property type="entry name" value="Regulatory factor, effector binding domain"/>
    <property type="match status" value="1"/>
</dbReference>
<feature type="compositionally biased region" description="Polar residues" evidence="13">
    <location>
        <begin position="219"/>
        <end position="228"/>
    </location>
</feature>
<dbReference type="InterPro" id="IPR017978">
    <property type="entry name" value="GPCR_3_C"/>
</dbReference>
<dbReference type="InterPro" id="IPR011256">
    <property type="entry name" value="Reg_factor_effector_dom_sf"/>
</dbReference>
<dbReference type="SUPFAM" id="SSF55136">
    <property type="entry name" value="Probable bacterial effector-binding domain"/>
    <property type="match status" value="1"/>
</dbReference>
<dbReference type="PROSITE" id="PS00981">
    <property type="entry name" value="G_PROTEIN_RECEP_F3_3"/>
    <property type="match status" value="1"/>
</dbReference>
<dbReference type="PRINTS" id="PR00248">
    <property type="entry name" value="GPCRMGR"/>
</dbReference>
<keyword evidence="12" id="KW-0807">Transducer</keyword>
<evidence type="ECO:0000256" key="13">
    <source>
        <dbReference type="SAM" id="MobiDB-lite"/>
    </source>
</evidence>
<keyword evidence="5" id="KW-0732">Signal</keyword>
<dbReference type="InterPro" id="IPR001458">
    <property type="entry name" value="GPCR_3_mGluR2"/>
</dbReference>
<feature type="compositionally biased region" description="Polar residues" evidence="13">
    <location>
        <begin position="236"/>
        <end position="247"/>
    </location>
</feature>
<dbReference type="InterPro" id="IPR011500">
    <property type="entry name" value="GPCR_3_9-Cys_dom"/>
</dbReference>
<dbReference type="InterPro" id="IPR050726">
    <property type="entry name" value="mGluR"/>
</dbReference>
<dbReference type="Pfam" id="PF07562">
    <property type="entry name" value="NCD3G"/>
    <property type="match status" value="1"/>
</dbReference>
<keyword evidence="11" id="KW-0325">Glycoprotein</keyword>
<dbReference type="Gene3D" id="2.10.50.30">
    <property type="entry name" value="GPCR, family 3, nine cysteines domain"/>
    <property type="match status" value="1"/>
</dbReference>
<evidence type="ECO:0000256" key="10">
    <source>
        <dbReference type="ARBA" id="ARBA00023170"/>
    </source>
</evidence>
<comment type="similarity">
    <text evidence="2">Belongs to the G-protein coupled receptor 3 family.</text>
</comment>
<evidence type="ECO:0000256" key="9">
    <source>
        <dbReference type="ARBA" id="ARBA00023157"/>
    </source>
</evidence>
<dbReference type="PROSITE" id="PS50259">
    <property type="entry name" value="G_PROTEIN_RECEP_F3_4"/>
    <property type="match status" value="1"/>
</dbReference>
<reference evidence="16 17" key="1">
    <citation type="submission" date="2020-12" db="EMBL/GenBank/DDBJ databases">
        <title>De novo assembly of Tibetan sheep genome.</title>
        <authorList>
            <person name="Li X."/>
        </authorList>
    </citation>
    <scope>NUCLEOTIDE SEQUENCE [LARGE SCALE GENOMIC DNA]</scope>
    <source>
        <tissue evidence="16">Heart</tissue>
    </source>
</reference>
<feature type="domain" description="G-protein coupled receptors family 3 profile" evidence="15">
    <location>
        <begin position="958"/>
        <end position="1224"/>
    </location>
</feature>
<dbReference type="PROSITE" id="PS00980">
    <property type="entry name" value="G_PROTEIN_RECEP_F3_2"/>
    <property type="match status" value="1"/>
</dbReference>
<comment type="subcellular location">
    <subcellularLocation>
        <location evidence="1">Cell membrane</location>
        <topology evidence="1">Multi-pass membrane protein</topology>
    </subcellularLocation>
</comment>
<dbReference type="Pfam" id="PF00003">
    <property type="entry name" value="7tm_3"/>
    <property type="match status" value="1"/>
</dbReference>
<evidence type="ECO:0000256" key="1">
    <source>
        <dbReference type="ARBA" id="ARBA00004651"/>
    </source>
</evidence>
<evidence type="ECO:0000256" key="2">
    <source>
        <dbReference type="ARBA" id="ARBA00007242"/>
    </source>
</evidence>
<evidence type="ECO:0000256" key="12">
    <source>
        <dbReference type="ARBA" id="ARBA00023224"/>
    </source>
</evidence>
<dbReference type="Pfam" id="PF01094">
    <property type="entry name" value="ANF_receptor"/>
    <property type="match status" value="1"/>
</dbReference>
<dbReference type="CDD" id="cd15447">
    <property type="entry name" value="7tmC_mGluR2"/>
    <property type="match status" value="1"/>
</dbReference>
<feature type="compositionally biased region" description="Basic and acidic residues" evidence="13">
    <location>
        <begin position="252"/>
        <end position="264"/>
    </location>
</feature>
<evidence type="ECO:0000259" key="15">
    <source>
        <dbReference type="PROSITE" id="PS50259"/>
    </source>
</evidence>
<evidence type="ECO:0000256" key="8">
    <source>
        <dbReference type="ARBA" id="ARBA00023136"/>
    </source>
</evidence>
<feature type="transmembrane region" description="Helical" evidence="14">
    <location>
        <begin position="1150"/>
        <end position="1172"/>
    </location>
</feature>
<evidence type="ECO:0000256" key="6">
    <source>
        <dbReference type="ARBA" id="ARBA00022989"/>
    </source>
</evidence>
<dbReference type="FunFam" id="2.10.50.30:FF:000001">
    <property type="entry name" value="metabotropic glutamate receptor 1"/>
    <property type="match status" value="1"/>
</dbReference>
<keyword evidence="10" id="KW-0675">Receptor</keyword>
<evidence type="ECO:0000313" key="17">
    <source>
        <dbReference type="Proteomes" id="UP000664991"/>
    </source>
</evidence>